<feature type="region of interest" description="Disordered" evidence="2">
    <location>
        <begin position="434"/>
        <end position="464"/>
    </location>
</feature>
<feature type="compositionally biased region" description="Low complexity" evidence="2">
    <location>
        <begin position="232"/>
        <end position="265"/>
    </location>
</feature>
<dbReference type="Proteomes" id="UP001497453">
    <property type="component" value="Chromosome 5"/>
</dbReference>
<gene>
    <name evidence="3" type="ORF">GFSPODELE1_LOCUS6983</name>
</gene>
<dbReference type="Pfam" id="PF09755">
    <property type="entry name" value="DUF2046"/>
    <property type="match status" value="1"/>
</dbReference>
<sequence>MSTSPPQRRMSSNSSSSKESLINAYEAEEERIINVLSRKLEKLREEKIDLENALEAESEATVNRLSREISALRLAQQQHAQSAASPTQVNGSGSVSPVDVRGPLFNPEPTPEMMLEAMRRENEQLRTRLVETERDYIRITRLNEIYREELIEDRRRLGLPVDNLIGLPSPSDAYSQPIHLQAQSNVSSISTSPRFPLSQSPTTHAASARVPIPRPPSQIRRPVAPPSPSTTPPSSSSASLSSAIFSPPGNTTSIGTTITTPGSGPALAFPNGGHPHELTYPSVPPPSLSSSFGDPLLAMEDERERTLPAPVPIPRPIPRRDRDLSLSVSPIDSFSARSGLPSSPLSPRRSFTRNRRGSFERAVGAAAATTNGRTGGGWVDGFEPYNVGRASRSGSRSRVGSLDRGVRVAETGQLVPRHRHEGGQGATCELVLAGAEISASPPPTSSPNGSGPSTADTLQEPTTT</sequence>
<proteinExistence type="predicted"/>
<feature type="region of interest" description="Disordered" evidence="2">
    <location>
        <begin position="1"/>
        <end position="24"/>
    </location>
</feature>
<feature type="compositionally biased region" description="Polar residues" evidence="2">
    <location>
        <begin position="185"/>
        <end position="205"/>
    </location>
</feature>
<reference evidence="4" key="1">
    <citation type="submission" date="2024-04" db="EMBL/GenBank/DDBJ databases">
        <authorList>
            <person name="Shaw F."/>
            <person name="Minotto A."/>
        </authorList>
    </citation>
    <scope>NUCLEOTIDE SEQUENCE [LARGE SCALE GENOMIC DNA]</scope>
</reference>
<evidence type="ECO:0000313" key="4">
    <source>
        <dbReference type="Proteomes" id="UP001497453"/>
    </source>
</evidence>
<dbReference type="EMBL" id="OZ037948">
    <property type="protein sequence ID" value="CAL1708703.1"/>
    <property type="molecule type" value="Genomic_DNA"/>
</dbReference>
<evidence type="ECO:0000313" key="3">
    <source>
        <dbReference type="EMBL" id="CAL1708703.1"/>
    </source>
</evidence>
<feature type="compositionally biased region" description="Low complexity" evidence="2">
    <location>
        <begin position="335"/>
        <end position="349"/>
    </location>
</feature>
<feature type="region of interest" description="Disordered" evidence="2">
    <location>
        <begin position="77"/>
        <end position="109"/>
    </location>
</feature>
<feature type="compositionally biased region" description="Low complexity" evidence="2">
    <location>
        <begin position="446"/>
        <end position="455"/>
    </location>
</feature>
<evidence type="ECO:0000256" key="2">
    <source>
        <dbReference type="SAM" id="MobiDB-lite"/>
    </source>
</evidence>
<protein>
    <submittedName>
        <fullName evidence="3">Uncharacterized protein</fullName>
    </submittedName>
</protein>
<feature type="region of interest" description="Disordered" evidence="2">
    <location>
        <begin position="185"/>
        <end position="357"/>
    </location>
</feature>
<evidence type="ECO:0000256" key="1">
    <source>
        <dbReference type="SAM" id="Coils"/>
    </source>
</evidence>
<organism evidence="3 4">
    <name type="scientific">Somion occarium</name>
    <dbReference type="NCBI Taxonomy" id="3059160"/>
    <lineage>
        <taxon>Eukaryota</taxon>
        <taxon>Fungi</taxon>
        <taxon>Dikarya</taxon>
        <taxon>Basidiomycota</taxon>
        <taxon>Agaricomycotina</taxon>
        <taxon>Agaricomycetes</taxon>
        <taxon>Polyporales</taxon>
        <taxon>Cerrenaceae</taxon>
        <taxon>Somion</taxon>
    </lineage>
</organism>
<feature type="compositionally biased region" description="Low complexity" evidence="2">
    <location>
        <begin position="11"/>
        <end position="20"/>
    </location>
</feature>
<keyword evidence="4" id="KW-1185">Reference proteome</keyword>
<feature type="compositionally biased region" description="Polar residues" evidence="2">
    <location>
        <begin position="86"/>
        <end position="95"/>
    </location>
</feature>
<accession>A0ABP1DNR9</accession>
<name>A0ABP1DNR9_9APHY</name>
<dbReference type="InterPro" id="IPR019152">
    <property type="entry name" value="DUF2046"/>
</dbReference>
<dbReference type="PANTHER" id="PTHR15276">
    <property type="entry name" value="H4 D10S170 PROTEIN-RELATED"/>
    <property type="match status" value="1"/>
</dbReference>
<dbReference type="PANTHER" id="PTHR15276:SF0">
    <property type="entry name" value="COILED-COIL DOMAIN-CONTAINING PROTEIN 6"/>
    <property type="match status" value="1"/>
</dbReference>
<feature type="compositionally biased region" description="Polar residues" evidence="2">
    <location>
        <begin position="1"/>
        <end position="10"/>
    </location>
</feature>
<feature type="coiled-coil region" evidence="1">
    <location>
        <begin position="26"/>
        <end position="60"/>
    </location>
</feature>
<keyword evidence="1" id="KW-0175">Coiled coil</keyword>